<dbReference type="EMBL" id="CAJC01000193">
    <property type="protein sequence ID" value="CCI54628.1"/>
    <property type="molecule type" value="Genomic_DNA"/>
</dbReference>
<dbReference type="GO" id="GO:0016740">
    <property type="term" value="F:transferase activity"/>
    <property type="evidence" value="ECO:0007669"/>
    <property type="project" value="UniProtKB-KW"/>
</dbReference>
<accession>A0A077MGB5</accession>
<sequence length="304" mass="32986">MSSPETAPDPGLVSRLLRDQAADFADLPVRAISTSGSSNWVFRLGDELAVRLPRTHGYAPGLLNEVRWLPHVAGRLPAPVPRVVAVGEPAAYFPRPWTIVTWLTGEPPGFLDAEQQDRLAVSLGEFLRTLHTIDTVGAEAGAAHWGYRCGEPVTDTIDEWADEAATALADLLDEDAVREAWRRLRDVPPATGPARLVHCDVSAENLLVHLDGRLAGVIDFGGMGIGDRSIDFLYAWSMLGAPARQQLRTAADIDEGTWLRARTWAFVGPGLLTLAGYRDSMPARTARLTTMVEAVAAEVGVRLR</sequence>
<dbReference type="Gene3D" id="3.90.1200.10">
    <property type="match status" value="1"/>
</dbReference>
<comment type="caution">
    <text evidence="2">The sequence shown here is derived from an EMBL/GenBank/DDBJ whole genome shotgun (WGS) entry which is preliminary data.</text>
</comment>
<dbReference type="Pfam" id="PF01636">
    <property type="entry name" value="APH"/>
    <property type="match status" value="1"/>
</dbReference>
<keyword evidence="2" id="KW-0808">Transferase</keyword>
<dbReference type="RefSeq" id="WP_048547284.1">
    <property type="nucleotide sequence ID" value="NZ_HF571038.1"/>
</dbReference>
<organism evidence="2 3">
    <name type="scientific">Nostocoides jenkinsii Ben 74</name>
    <dbReference type="NCBI Taxonomy" id="1193518"/>
    <lineage>
        <taxon>Bacteria</taxon>
        <taxon>Bacillati</taxon>
        <taxon>Actinomycetota</taxon>
        <taxon>Actinomycetes</taxon>
        <taxon>Micrococcales</taxon>
        <taxon>Intrasporangiaceae</taxon>
        <taxon>Nostocoides</taxon>
    </lineage>
</organism>
<dbReference type="PANTHER" id="PTHR21310">
    <property type="entry name" value="AMINOGLYCOSIDE PHOSPHOTRANSFERASE-RELATED-RELATED"/>
    <property type="match status" value="1"/>
</dbReference>
<keyword evidence="3" id="KW-1185">Reference proteome</keyword>
<dbReference type="Gene3D" id="3.30.200.20">
    <property type="entry name" value="Phosphorylase Kinase, domain 1"/>
    <property type="match status" value="1"/>
</dbReference>
<dbReference type="InterPro" id="IPR011009">
    <property type="entry name" value="Kinase-like_dom_sf"/>
</dbReference>
<proteinExistence type="predicted"/>
<dbReference type="InterPro" id="IPR002575">
    <property type="entry name" value="Aminoglycoside_PTrfase"/>
</dbReference>
<evidence type="ECO:0000313" key="2">
    <source>
        <dbReference type="EMBL" id="CCI54628.1"/>
    </source>
</evidence>
<evidence type="ECO:0000313" key="3">
    <source>
        <dbReference type="Proteomes" id="UP000035720"/>
    </source>
</evidence>
<reference evidence="2 3" key="1">
    <citation type="journal article" date="2013" name="ISME J.">
        <title>A metabolic model for members of the genus Tetrasphaera involved in enhanced biological phosphorus removal.</title>
        <authorList>
            <person name="Kristiansen R."/>
            <person name="Nguyen H.T.T."/>
            <person name="Saunders A.M."/>
            <person name="Nielsen J.L."/>
            <person name="Wimmer R."/>
            <person name="Le V.Q."/>
            <person name="McIlroy S.J."/>
            <person name="Petrovski S."/>
            <person name="Seviour R.J."/>
            <person name="Calteau A."/>
            <person name="Nielsen K.L."/>
            <person name="Nielsen P.H."/>
        </authorList>
    </citation>
    <scope>NUCLEOTIDE SEQUENCE [LARGE SCALE GENOMIC DNA]</scope>
    <source>
        <strain evidence="2 3">Ben 74</strain>
    </source>
</reference>
<feature type="domain" description="Aminoglycoside phosphotransferase" evidence="1">
    <location>
        <begin position="35"/>
        <end position="261"/>
    </location>
</feature>
<dbReference type="SUPFAM" id="SSF56112">
    <property type="entry name" value="Protein kinase-like (PK-like)"/>
    <property type="match status" value="1"/>
</dbReference>
<dbReference type="STRING" id="1193518.BN13_790007"/>
<dbReference type="CDD" id="cd05155">
    <property type="entry name" value="APH_ChoK_like_1"/>
    <property type="match status" value="1"/>
</dbReference>
<evidence type="ECO:0000259" key="1">
    <source>
        <dbReference type="Pfam" id="PF01636"/>
    </source>
</evidence>
<name>A0A077MGB5_9MICO</name>
<dbReference type="InterPro" id="IPR051678">
    <property type="entry name" value="AGP_Transferase"/>
</dbReference>
<dbReference type="AlphaFoldDB" id="A0A077MGB5"/>
<protein>
    <submittedName>
        <fullName evidence="2">Putative phosphotransferase</fullName>
    </submittedName>
</protein>
<dbReference type="PANTHER" id="PTHR21310:SF42">
    <property type="entry name" value="BIFUNCTIONAL AAC_APH"/>
    <property type="match status" value="1"/>
</dbReference>
<dbReference type="Proteomes" id="UP000035720">
    <property type="component" value="Unassembled WGS sequence"/>
</dbReference>
<gene>
    <name evidence="2" type="ORF">BN13_790007</name>
</gene>